<dbReference type="GO" id="GO:0004585">
    <property type="term" value="F:ornithine carbamoyltransferase activity"/>
    <property type="evidence" value="ECO:0007669"/>
    <property type="project" value="UniProtKB-UniRule"/>
</dbReference>
<dbReference type="FunFam" id="3.40.50.1370:FF:000008">
    <property type="entry name" value="Ornithine carbamoyltransferase"/>
    <property type="match status" value="1"/>
</dbReference>
<dbReference type="InterPro" id="IPR036901">
    <property type="entry name" value="Asp/Orn_carbamoylTrfase_sf"/>
</dbReference>
<evidence type="ECO:0000259" key="10">
    <source>
        <dbReference type="Pfam" id="PF02729"/>
    </source>
</evidence>
<reference evidence="11" key="2">
    <citation type="journal article" date="2021" name="PeerJ">
        <title>Extensive microbial diversity within the chicken gut microbiome revealed by metagenomics and culture.</title>
        <authorList>
            <person name="Gilroy R."/>
            <person name="Ravi A."/>
            <person name="Getino M."/>
            <person name="Pursley I."/>
            <person name="Horton D.L."/>
            <person name="Alikhan N.F."/>
            <person name="Baker D."/>
            <person name="Gharbi K."/>
            <person name="Hall N."/>
            <person name="Watson M."/>
            <person name="Adriaenssens E.M."/>
            <person name="Foster-Nyarko E."/>
            <person name="Jarju S."/>
            <person name="Secka A."/>
            <person name="Antonio M."/>
            <person name="Oren A."/>
            <person name="Chaudhuri R.R."/>
            <person name="La Ragione R."/>
            <person name="Hildebrand F."/>
            <person name="Pallen M.J."/>
        </authorList>
    </citation>
    <scope>NUCLEOTIDE SEQUENCE</scope>
    <source>
        <strain evidence="11">14700</strain>
    </source>
</reference>
<feature type="domain" description="Aspartate/ornithine carbamoyltransferase Asp/Orn-binding" evidence="9">
    <location>
        <begin position="157"/>
        <end position="328"/>
    </location>
</feature>
<evidence type="ECO:0000256" key="7">
    <source>
        <dbReference type="ARBA" id="ARBA00048772"/>
    </source>
</evidence>
<gene>
    <name evidence="11" type="primary">argF</name>
    <name evidence="11" type="ORF">IAA72_08160</name>
</gene>
<dbReference type="GO" id="GO:0042450">
    <property type="term" value="P:L-arginine biosynthetic process via ornithine"/>
    <property type="evidence" value="ECO:0007669"/>
    <property type="project" value="UniProtKB-UniRule"/>
</dbReference>
<protein>
    <recommendedName>
        <fullName evidence="3 8">Ornithine carbamoyltransferase</fullName>
        <shortName evidence="8">OTCase</shortName>
        <ecNumber evidence="3 8">2.1.3.3</ecNumber>
    </recommendedName>
</protein>
<organism evidence="11 12">
    <name type="scientific">Candidatus Ornithospirochaeta stercoravium</name>
    <dbReference type="NCBI Taxonomy" id="2840897"/>
    <lineage>
        <taxon>Bacteria</taxon>
        <taxon>Pseudomonadati</taxon>
        <taxon>Spirochaetota</taxon>
        <taxon>Spirochaetia</taxon>
        <taxon>Spirochaetales</taxon>
        <taxon>Spirochaetaceae</taxon>
        <taxon>Spirochaetaceae incertae sedis</taxon>
        <taxon>Candidatus Ornithospirochaeta</taxon>
    </lineage>
</organism>
<dbReference type="EC" id="2.1.3.3" evidence="3 8"/>
<dbReference type="EMBL" id="JADIMF010000138">
    <property type="protein sequence ID" value="MBO8469742.1"/>
    <property type="molecule type" value="Genomic_DNA"/>
</dbReference>
<evidence type="ECO:0000256" key="5">
    <source>
        <dbReference type="ARBA" id="ARBA00022503"/>
    </source>
</evidence>
<dbReference type="NCBIfam" id="TIGR00658">
    <property type="entry name" value="orni_carb_tr"/>
    <property type="match status" value="1"/>
</dbReference>
<proteinExistence type="inferred from homology"/>
<dbReference type="InterPro" id="IPR006130">
    <property type="entry name" value="Asp/Orn_carbamoylTrfase"/>
</dbReference>
<dbReference type="NCBIfam" id="NF003286">
    <property type="entry name" value="PRK04284.1"/>
    <property type="match status" value="1"/>
</dbReference>
<keyword evidence="4 8" id="KW-0963">Cytoplasm</keyword>
<feature type="binding site" evidence="8">
    <location>
        <begin position="273"/>
        <end position="274"/>
    </location>
    <ligand>
        <name>carbamoyl phosphate</name>
        <dbReference type="ChEBI" id="CHEBI:58228"/>
    </ligand>
</feature>
<evidence type="ECO:0000259" key="9">
    <source>
        <dbReference type="Pfam" id="PF00185"/>
    </source>
</evidence>
<dbReference type="InterPro" id="IPR024904">
    <property type="entry name" value="OTCase_ArgI"/>
</dbReference>
<dbReference type="PRINTS" id="PR00102">
    <property type="entry name" value="OTCASE"/>
</dbReference>
<evidence type="ECO:0000256" key="1">
    <source>
        <dbReference type="ARBA" id="ARBA00004496"/>
    </source>
</evidence>
<evidence type="ECO:0000313" key="11">
    <source>
        <dbReference type="EMBL" id="MBO8469742.1"/>
    </source>
</evidence>
<comment type="similarity">
    <text evidence="2 8">Belongs to the aspartate/ornithine carbamoyltransferase superfamily. OTCase family.</text>
</comment>
<keyword evidence="5" id="KW-0056">Arginine metabolism</keyword>
<sequence length="336" mass="37353">MNLKGRSFLTLKDYTKEEIEYLIKLAAELKAKKKGDRVDPGVHGRLLAGKNIVLLFDKTSTRTRCSFEVAAYDEGAGVTFLTNSQMGKKESLEDTAKVLGRMYDGIEYRGFEHKIVEDLAAWAGVPVWNGLTDIDHPTQVLADFLTASEHLGKPFSEMKLCYVGDGRNNVANALMIGASKVGMNYAVATPSSLSPAPELLAECKAWAAANGSYVDVYEDPYEAVKDADIIYTDIWCSMGEEDKMAERITLLKPYQVTEDLMNATGKNTIFEHCLPSFHDLNTTMGQEVYEKFGLKEMEVTDEVFRSDASVVFDEAENRMHTIKAVMVATISDTLKF</sequence>
<dbReference type="HAMAP" id="MF_01109">
    <property type="entry name" value="OTCase"/>
    <property type="match status" value="1"/>
</dbReference>
<keyword evidence="6 8" id="KW-0808">Transferase</keyword>
<feature type="binding site" evidence="8">
    <location>
        <position position="109"/>
    </location>
    <ligand>
        <name>carbamoyl phosphate</name>
        <dbReference type="ChEBI" id="CHEBI:58228"/>
    </ligand>
</feature>
<feature type="domain" description="Aspartate/ornithine carbamoyltransferase carbamoyl-P binding" evidence="10">
    <location>
        <begin position="6"/>
        <end position="149"/>
    </location>
</feature>
<dbReference type="GO" id="GO:0005737">
    <property type="term" value="C:cytoplasm"/>
    <property type="evidence" value="ECO:0007669"/>
    <property type="project" value="UniProtKB-SubCell"/>
</dbReference>
<comment type="caution">
    <text evidence="11">The sequence shown here is derived from an EMBL/GenBank/DDBJ whole genome shotgun (WGS) entry which is preliminary data.</text>
</comment>
<feature type="binding site" evidence="8">
    <location>
        <position position="318"/>
    </location>
    <ligand>
        <name>carbamoyl phosphate</name>
        <dbReference type="ChEBI" id="CHEBI:58228"/>
    </ligand>
</feature>
<feature type="binding site" evidence="8">
    <location>
        <position position="169"/>
    </location>
    <ligand>
        <name>L-ornithine</name>
        <dbReference type="ChEBI" id="CHEBI:46911"/>
    </ligand>
</feature>
<evidence type="ECO:0000256" key="4">
    <source>
        <dbReference type="ARBA" id="ARBA00022490"/>
    </source>
</evidence>
<evidence type="ECO:0000313" key="12">
    <source>
        <dbReference type="Proteomes" id="UP000810292"/>
    </source>
</evidence>
<name>A0A9D9NDG3_9SPIO</name>
<dbReference type="InterPro" id="IPR006131">
    <property type="entry name" value="Asp_carbamoyltransf_Asp/Orn-bd"/>
</dbReference>
<feature type="binding site" evidence="8">
    <location>
        <position position="233"/>
    </location>
    <ligand>
        <name>L-ornithine</name>
        <dbReference type="ChEBI" id="CHEBI:46911"/>
    </ligand>
</feature>
<evidence type="ECO:0000256" key="2">
    <source>
        <dbReference type="ARBA" id="ARBA00007805"/>
    </source>
</evidence>
<dbReference type="Pfam" id="PF00185">
    <property type="entry name" value="OTCace"/>
    <property type="match status" value="1"/>
</dbReference>
<dbReference type="InterPro" id="IPR002292">
    <property type="entry name" value="Orn/put_carbamltrans"/>
</dbReference>
<feature type="binding site" evidence="8">
    <location>
        <begin position="237"/>
        <end position="238"/>
    </location>
    <ligand>
        <name>L-ornithine</name>
        <dbReference type="ChEBI" id="CHEBI:46911"/>
    </ligand>
</feature>
<evidence type="ECO:0000256" key="6">
    <source>
        <dbReference type="ARBA" id="ARBA00022679"/>
    </source>
</evidence>
<comment type="catalytic activity">
    <reaction evidence="7 8">
        <text>carbamoyl phosphate + L-ornithine = L-citrulline + phosphate + H(+)</text>
        <dbReference type="Rhea" id="RHEA:19513"/>
        <dbReference type="ChEBI" id="CHEBI:15378"/>
        <dbReference type="ChEBI" id="CHEBI:43474"/>
        <dbReference type="ChEBI" id="CHEBI:46911"/>
        <dbReference type="ChEBI" id="CHEBI:57743"/>
        <dbReference type="ChEBI" id="CHEBI:58228"/>
        <dbReference type="EC" id="2.1.3.3"/>
    </reaction>
</comment>
<dbReference type="GO" id="GO:0016597">
    <property type="term" value="F:amino acid binding"/>
    <property type="evidence" value="ECO:0007669"/>
    <property type="project" value="InterPro"/>
</dbReference>
<dbReference type="SUPFAM" id="SSF53671">
    <property type="entry name" value="Aspartate/ornithine carbamoyltransferase"/>
    <property type="match status" value="1"/>
</dbReference>
<dbReference type="Proteomes" id="UP000810292">
    <property type="component" value="Unassembled WGS sequence"/>
</dbReference>
<feature type="binding site" evidence="8">
    <location>
        <begin position="60"/>
        <end position="63"/>
    </location>
    <ligand>
        <name>carbamoyl phosphate</name>
        <dbReference type="ChEBI" id="CHEBI:58228"/>
    </ligand>
</feature>
<comment type="subcellular location">
    <subcellularLocation>
        <location evidence="1 8">Cytoplasm</location>
    </subcellularLocation>
</comment>
<dbReference type="Gene3D" id="3.40.50.1370">
    <property type="entry name" value="Aspartate/ornithine carbamoyltransferase"/>
    <property type="match status" value="2"/>
</dbReference>
<dbReference type="InterPro" id="IPR006132">
    <property type="entry name" value="Asp/Orn_carbamoyltranf_P-bd"/>
</dbReference>
<accession>A0A9D9NDG3</accession>
<reference evidence="11" key="1">
    <citation type="submission" date="2020-10" db="EMBL/GenBank/DDBJ databases">
        <authorList>
            <person name="Gilroy R."/>
        </authorList>
    </citation>
    <scope>NUCLEOTIDE SEQUENCE</scope>
    <source>
        <strain evidence="11">14700</strain>
    </source>
</reference>
<dbReference type="PANTHER" id="PTHR45753">
    <property type="entry name" value="ORNITHINE CARBAMOYLTRANSFERASE, MITOCHONDRIAL"/>
    <property type="match status" value="1"/>
</dbReference>
<dbReference type="Pfam" id="PF02729">
    <property type="entry name" value="OTCace_N"/>
    <property type="match status" value="1"/>
</dbReference>
<evidence type="ECO:0000256" key="3">
    <source>
        <dbReference type="ARBA" id="ARBA00013007"/>
    </source>
</evidence>
<dbReference type="PANTHER" id="PTHR45753:SF1">
    <property type="entry name" value="ORNITHINE CARBAMOYLTRANSFERASE, CATABOLIC"/>
    <property type="match status" value="1"/>
</dbReference>
<feature type="binding site" evidence="8">
    <location>
        <begin position="136"/>
        <end position="139"/>
    </location>
    <ligand>
        <name>carbamoyl phosphate</name>
        <dbReference type="ChEBI" id="CHEBI:58228"/>
    </ligand>
</feature>
<evidence type="ECO:0000256" key="8">
    <source>
        <dbReference type="HAMAP-Rule" id="MF_01109"/>
    </source>
</evidence>
<feature type="binding site" evidence="8">
    <location>
        <position position="85"/>
    </location>
    <ligand>
        <name>carbamoyl phosphate</name>
        <dbReference type="ChEBI" id="CHEBI:58228"/>
    </ligand>
</feature>
<dbReference type="AlphaFoldDB" id="A0A9D9NDG3"/>
<dbReference type="GO" id="GO:0019240">
    <property type="term" value="P:citrulline biosynthetic process"/>
    <property type="evidence" value="ECO:0007669"/>
    <property type="project" value="TreeGrafter"/>
</dbReference>
<dbReference type="PROSITE" id="PS00097">
    <property type="entry name" value="CARBAMOYLTRANSFERASE"/>
    <property type="match status" value="1"/>
</dbReference>
<dbReference type="PRINTS" id="PR00100">
    <property type="entry name" value="AOTCASE"/>
</dbReference>